<gene>
    <name evidence="2" type="ORF">K2173_018549</name>
</gene>
<evidence type="ECO:0008006" key="4">
    <source>
        <dbReference type="Google" id="ProtNLM"/>
    </source>
</evidence>
<dbReference type="EMBL" id="JAIWQS010000008">
    <property type="protein sequence ID" value="KAJ8899575.1"/>
    <property type="molecule type" value="Genomic_DNA"/>
</dbReference>
<dbReference type="AlphaFoldDB" id="A0AAV8UAK3"/>
<dbReference type="Proteomes" id="UP001159364">
    <property type="component" value="Linkage Group LG08"/>
</dbReference>
<sequence>MMAQKHSLHELLQEDQEPFFLKDYIAHRLKTTSSITSLQVKKPKSVSPNSNFNHMFCKNACVFSFTNSPDPRKSPLFEFQSPARNPCKSPNAIFLNIPARTAAVLLEAALRIQKQSSPSQKARTQNKNNGFGLFGSILKTLKNRNKTRKREISGQSVNVSVKDILKWDPSVGRKKLSKAKSENLVQESTKVGVKVKSASDLGACETSFSCSFNRRPSSAVWSESNEDKSLDLDLETSSSSNDQLDEDKELVRNVEFISKDGVSNFVSYDNHFCESPFHFVLRRSHSPGRSTPDFSSPVGSPCHIRLEGEDNKEVESLKKFQVQNQDTIRVGGEEDTEQCSPVSVLDPTFDADDDGHDDQSEDGGFELERGYAIVQRAGQELLRKLRRFQKLAELDPVELEKRMVGQEQEDDDENDNDNDFHDLDEEAESESDGLVPSVVENEIDKIILEQLGESATKIPRHMKKLVSDLVESEKEEQSCYGDAEEVTLRRVCKRLESWKEVQSNTIDMMVEQDFNVDYEKWKRNQEQVGEAALEIELGILGLLMEELTEELGLNGI</sequence>
<evidence type="ECO:0000313" key="2">
    <source>
        <dbReference type="EMBL" id="KAJ8899575.1"/>
    </source>
</evidence>
<evidence type="ECO:0000256" key="1">
    <source>
        <dbReference type="SAM" id="MobiDB-lite"/>
    </source>
</evidence>
<proteinExistence type="predicted"/>
<comment type="caution">
    <text evidence="2">The sequence shown here is derived from an EMBL/GenBank/DDBJ whole genome shotgun (WGS) entry which is preliminary data.</text>
</comment>
<organism evidence="2 3">
    <name type="scientific">Erythroxylum novogranatense</name>
    <dbReference type="NCBI Taxonomy" id="1862640"/>
    <lineage>
        <taxon>Eukaryota</taxon>
        <taxon>Viridiplantae</taxon>
        <taxon>Streptophyta</taxon>
        <taxon>Embryophyta</taxon>
        <taxon>Tracheophyta</taxon>
        <taxon>Spermatophyta</taxon>
        <taxon>Magnoliopsida</taxon>
        <taxon>eudicotyledons</taxon>
        <taxon>Gunneridae</taxon>
        <taxon>Pentapetalae</taxon>
        <taxon>rosids</taxon>
        <taxon>fabids</taxon>
        <taxon>Malpighiales</taxon>
        <taxon>Erythroxylaceae</taxon>
        <taxon>Erythroxylum</taxon>
    </lineage>
</organism>
<accession>A0AAV8UAK3</accession>
<name>A0AAV8UAK3_9ROSI</name>
<feature type="region of interest" description="Disordered" evidence="1">
    <location>
        <begin position="403"/>
        <end position="433"/>
    </location>
</feature>
<protein>
    <recommendedName>
        <fullName evidence="4">DUF4378 domain-containing protein</fullName>
    </recommendedName>
</protein>
<evidence type="ECO:0000313" key="3">
    <source>
        <dbReference type="Proteomes" id="UP001159364"/>
    </source>
</evidence>
<dbReference type="PANTHER" id="PTHR33623">
    <property type="entry name" value="OS04G0572500 PROTEIN"/>
    <property type="match status" value="1"/>
</dbReference>
<feature type="compositionally biased region" description="Acidic residues" evidence="1">
    <location>
        <begin position="407"/>
        <end position="431"/>
    </location>
</feature>
<dbReference type="PANTHER" id="PTHR33623:SF5">
    <property type="entry name" value="HISTONE-LYSINE N-METHYLTRANSFERASE SETD1B-LIKE PROTEIN"/>
    <property type="match status" value="1"/>
</dbReference>
<keyword evidence="3" id="KW-1185">Reference proteome</keyword>
<reference evidence="2 3" key="1">
    <citation type="submission" date="2021-09" db="EMBL/GenBank/DDBJ databases">
        <title>Genomic insights and catalytic innovation underlie evolution of tropane alkaloids biosynthesis.</title>
        <authorList>
            <person name="Wang Y.-J."/>
            <person name="Tian T."/>
            <person name="Huang J.-P."/>
            <person name="Huang S.-X."/>
        </authorList>
    </citation>
    <scope>NUCLEOTIDE SEQUENCE [LARGE SCALE GENOMIC DNA]</scope>
    <source>
        <strain evidence="2">KIB-2018</strain>
        <tissue evidence="2">Leaf</tissue>
    </source>
</reference>